<dbReference type="SUPFAM" id="SSF52172">
    <property type="entry name" value="CheY-like"/>
    <property type="match status" value="1"/>
</dbReference>
<feature type="domain" description="Response regulatory" evidence="8">
    <location>
        <begin position="2"/>
        <end position="112"/>
    </location>
</feature>
<dbReference type="InterPro" id="IPR001789">
    <property type="entry name" value="Sig_transdc_resp-reg_receiver"/>
</dbReference>
<feature type="domain" description="OmpR/PhoB-type" evidence="9">
    <location>
        <begin position="123"/>
        <end position="218"/>
    </location>
</feature>
<keyword evidence="11" id="KW-1185">Reference proteome</keyword>
<dbReference type="Pfam" id="PF00486">
    <property type="entry name" value="Trans_reg_C"/>
    <property type="match status" value="1"/>
</dbReference>
<evidence type="ECO:0000259" key="9">
    <source>
        <dbReference type="PROSITE" id="PS51755"/>
    </source>
</evidence>
<keyword evidence="1 6" id="KW-0597">Phosphoprotein</keyword>
<gene>
    <name evidence="10" type="ORF">GCM10009716_01520</name>
</gene>
<dbReference type="SMART" id="SM00862">
    <property type="entry name" value="Trans_reg_C"/>
    <property type="match status" value="1"/>
</dbReference>
<dbReference type="SMART" id="SM00448">
    <property type="entry name" value="REC"/>
    <property type="match status" value="1"/>
</dbReference>
<comment type="caution">
    <text evidence="10">The sequence shown here is derived from an EMBL/GenBank/DDBJ whole genome shotgun (WGS) entry which is preliminary data.</text>
</comment>
<reference evidence="11" key="1">
    <citation type="journal article" date="2019" name="Int. J. Syst. Evol. Microbiol.">
        <title>The Global Catalogue of Microorganisms (GCM) 10K type strain sequencing project: providing services to taxonomists for standard genome sequencing and annotation.</title>
        <authorList>
            <consortium name="The Broad Institute Genomics Platform"/>
            <consortium name="The Broad Institute Genome Sequencing Center for Infectious Disease"/>
            <person name="Wu L."/>
            <person name="Ma J."/>
        </authorList>
    </citation>
    <scope>NUCLEOTIDE SEQUENCE [LARGE SCALE GENOMIC DNA]</scope>
    <source>
        <strain evidence="11">JCM 13581</strain>
    </source>
</reference>
<proteinExistence type="predicted"/>
<accession>A0ABP5A036</accession>
<dbReference type="CDD" id="cd00383">
    <property type="entry name" value="trans_reg_C"/>
    <property type="match status" value="1"/>
</dbReference>
<dbReference type="RefSeq" id="WP_344257916.1">
    <property type="nucleotide sequence ID" value="NZ_BAAAMJ010000001.1"/>
</dbReference>
<organism evidence="10 11">
    <name type="scientific">Streptomyces sodiiphilus</name>
    <dbReference type="NCBI Taxonomy" id="226217"/>
    <lineage>
        <taxon>Bacteria</taxon>
        <taxon>Bacillati</taxon>
        <taxon>Actinomycetota</taxon>
        <taxon>Actinomycetes</taxon>
        <taxon>Kitasatosporales</taxon>
        <taxon>Streptomycetaceae</taxon>
        <taxon>Streptomyces</taxon>
    </lineage>
</organism>
<evidence type="ECO:0000256" key="1">
    <source>
        <dbReference type="ARBA" id="ARBA00022553"/>
    </source>
</evidence>
<keyword evidence="2" id="KW-0805">Transcription regulation</keyword>
<evidence type="ECO:0000256" key="2">
    <source>
        <dbReference type="ARBA" id="ARBA00023015"/>
    </source>
</evidence>
<feature type="DNA-binding region" description="OmpR/PhoB-type" evidence="7">
    <location>
        <begin position="123"/>
        <end position="218"/>
    </location>
</feature>
<sequence>MRVLLVEDDDEFADALSTALWRHGYEVLRADSGARALEAPAVDLVLLDLGLPDLDGIEVLRRLRERSQVGVIAVTARGEERHRVLGLRTGADDYLVKPFGMAELAARMDAVLRRVRPGTPLPGQLIRVGAVEIDLARRAVFRDTVEVSLTRKEFDLLAALVRAEGAVLSRERILAEVWQTTWRGVDRSLEVHVASLRAKLGPPRPILTVHGVGYRLASPPAR</sequence>
<dbReference type="InterPro" id="IPR039420">
    <property type="entry name" value="WalR-like"/>
</dbReference>
<dbReference type="Proteomes" id="UP001501303">
    <property type="component" value="Unassembled WGS sequence"/>
</dbReference>
<evidence type="ECO:0000256" key="6">
    <source>
        <dbReference type="PROSITE-ProRule" id="PRU00169"/>
    </source>
</evidence>
<dbReference type="Gene3D" id="1.10.10.10">
    <property type="entry name" value="Winged helix-like DNA-binding domain superfamily/Winged helix DNA-binding domain"/>
    <property type="match status" value="1"/>
</dbReference>
<evidence type="ECO:0000256" key="7">
    <source>
        <dbReference type="PROSITE-ProRule" id="PRU01091"/>
    </source>
</evidence>
<dbReference type="Gene3D" id="3.40.50.2300">
    <property type="match status" value="1"/>
</dbReference>
<dbReference type="Pfam" id="PF00072">
    <property type="entry name" value="Response_reg"/>
    <property type="match status" value="1"/>
</dbReference>
<dbReference type="PANTHER" id="PTHR48111">
    <property type="entry name" value="REGULATOR OF RPOS"/>
    <property type="match status" value="1"/>
</dbReference>
<keyword evidence="4" id="KW-0804">Transcription</keyword>
<evidence type="ECO:0000313" key="10">
    <source>
        <dbReference type="EMBL" id="GAA1895322.1"/>
    </source>
</evidence>
<dbReference type="Gene3D" id="6.10.250.690">
    <property type="match status" value="1"/>
</dbReference>
<name>A0ABP5A036_9ACTN</name>
<evidence type="ECO:0000256" key="4">
    <source>
        <dbReference type="ARBA" id="ARBA00023163"/>
    </source>
</evidence>
<protein>
    <recommendedName>
        <fullName evidence="5">Sensory transduction protein RegX3</fullName>
    </recommendedName>
</protein>
<dbReference type="PROSITE" id="PS51755">
    <property type="entry name" value="OMPR_PHOB"/>
    <property type="match status" value="1"/>
</dbReference>
<keyword evidence="3 7" id="KW-0238">DNA-binding</keyword>
<dbReference type="PANTHER" id="PTHR48111:SF72">
    <property type="entry name" value="SENSORY TRANSDUCTION PROTEIN REGX3"/>
    <property type="match status" value="1"/>
</dbReference>
<dbReference type="PROSITE" id="PS50110">
    <property type="entry name" value="RESPONSE_REGULATORY"/>
    <property type="match status" value="1"/>
</dbReference>
<feature type="modified residue" description="4-aspartylphosphate" evidence="6">
    <location>
        <position position="48"/>
    </location>
</feature>
<dbReference type="InterPro" id="IPR001867">
    <property type="entry name" value="OmpR/PhoB-type_DNA-bd"/>
</dbReference>
<evidence type="ECO:0000259" key="8">
    <source>
        <dbReference type="PROSITE" id="PS50110"/>
    </source>
</evidence>
<dbReference type="EMBL" id="BAAAMJ010000001">
    <property type="protein sequence ID" value="GAA1895322.1"/>
    <property type="molecule type" value="Genomic_DNA"/>
</dbReference>
<dbReference type="InterPro" id="IPR011006">
    <property type="entry name" value="CheY-like_superfamily"/>
</dbReference>
<dbReference type="InterPro" id="IPR036388">
    <property type="entry name" value="WH-like_DNA-bd_sf"/>
</dbReference>
<evidence type="ECO:0000256" key="3">
    <source>
        <dbReference type="ARBA" id="ARBA00023125"/>
    </source>
</evidence>
<evidence type="ECO:0000256" key="5">
    <source>
        <dbReference type="ARBA" id="ARBA00041201"/>
    </source>
</evidence>
<evidence type="ECO:0000313" key="11">
    <source>
        <dbReference type="Proteomes" id="UP001501303"/>
    </source>
</evidence>